<sequence>MIDDMIYKFIAVFCPLHPFMPFVLFNGHPFDTAQRVSVLFSALVIIHDDVVMANIQDEAALAELKKKRTFRKFSYREATNVYLCLMDFPLYVHTYELNGRIYRRNPYRGFRSEEEAELRGGDTADLYADDDEYDDFTGAVKMTHNVESSEEVHESEVNSSACVWGPLLGSDGSIGEGTKVGNASCDNDDDEKTLCSSTVGNRDVGDTAETGREESAIKFDPRSKKWSTRLEIPYEMIRFVIGVKGSMKRRLEVETDCRLIFPEREKKAKYIDIVSTKSQESIERCRDRIELMVMGTRERSAFTHFVSLPMNHADIQTAFTQFAELVQNDDELPASCREPAVFQEAGKLHLTVVMLSLLDENEKTKAANALEAVVNNRAKKIVDGVPMEVELRGLEYMNDDPTRVRVLYAKAYSEKLQEVANVIADGIGDAGLAPRRSERVKVHCTLMNTRYAIEKGKENDAMDVEKLMQKYGEFFFGHVSVSEVHLSSRVDPKDENGFYACVASFKLC</sequence>
<accession>F1L5V5</accession>
<dbReference type="GO" id="GO:0003723">
    <property type="term" value="F:RNA binding"/>
    <property type="evidence" value="ECO:0007669"/>
    <property type="project" value="UniProtKB-UniRule"/>
</dbReference>
<evidence type="ECO:0000313" key="4">
    <source>
        <dbReference type="EMBL" id="ADY45509.1"/>
    </source>
</evidence>
<dbReference type="InterPro" id="IPR009210">
    <property type="entry name" value="ASCC1"/>
</dbReference>
<dbReference type="SUPFAM" id="SSF54791">
    <property type="entry name" value="Eukaryotic type KH-domain (KH-domain type I)"/>
    <property type="match status" value="1"/>
</dbReference>
<evidence type="ECO:0000256" key="1">
    <source>
        <dbReference type="PROSITE-ProRule" id="PRU00117"/>
    </source>
</evidence>
<dbReference type="GO" id="GO:0006355">
    <property type="term" value="P:regulation of DNA-templated transcription"/>
    <property type="evidence" value="ECO:0007669"/>
    <property type="project" value="TreeGrafter"/>
</dbReference>
<dbReference type="SMART" id="SM00322">
    <property type="entry name" value="KH"/>
    <property type="match status" value="1"/>
</dbReference>
<evidence type="ECO:0000256" key="2">
    <source>
        <dbReference type="SAM" id="MobiDB-lite"/>
    </source>
</evidence>
<dbReference type="GO" id="GO:0005634">
    <property type="term" value="C:nucleus"/>
    <property type="evidence" value="ECO:0007669"/>
    <property type="project" value="TreeGrafter"/>
</dbReference>
<dbReference type="PROSITE" id="PS50084">
    <property type="entry name" value="KH_TYPE_1"/>
    <property type="match status" value="1"/>
</dbReference>
<feature type="domain" description="K Homology" evidence="3">
    <location>
        <begin position="224"/>
        <end position="294"/>
    </location>
</feature>
<dbReference type="PANTHER" id="PTHR13360">
    <property type="entry name" value="ACTIVATING SIGNAL COINTEGRATOR 1 COMPLEX SUBUNIT 1"/>
    <property type="match status" value="1"/>
</dbReference>
<protein>
    <submittedName>
        <fullName evidence="4">Activating signal cointegrator 1 complex subunit 1</fullName>
    </submittedName>
</protein>
<dbReference type="SUPFAM" id="SSF55144">
    <property type="entry name" value="LigT-like"/>
    <property type="match status" value="1"/>
</dbReference>
<dbReference type="AlphaFoldDB" id="F1L5V5"/>
<feature type="region of interest" description="Disordered" evidence="2">
    <location>
        <begin position="182"/>
        <end position="216"/>
    </location>
</feature>
<dbReference type="GO" id="GO:0006307">
    <property type="term" value="P:DNA alkylation repair"/>
    <property type="evidence" value="ECO:0007669"/>
    <property type="project" value="InterPro"/>
</dbReference>
<dbReference type="Gene3D" id="3.90.1140.10">
    <property type="entry name" value="Cyclic phosphodiesterase"/>
    <property type="match status" value="1"/>
</dbReference>
<dbReference type="Pfam" id="PF00013">
    <property type="entry name" value="KH_1"/>
    <property type="match status" value="1"/>
</dbReference>
<keyword evidence="1" id="KW-0694">RNA-binding</keyword>
<dbReference type="InterPro" id="IPR009097">
    <property type="entry name" value="Cyclic_Pdiesterase"/>
</dbReference>
<proteinExistence type="evidence at transcript level"/>
<feature type="compositionally biased region" description="Basic and acidic residues" evidence="2">
    <location>
        <begin position="203"/>
        <end position="216"/>
    </location>
</feature>
<dbReference type="EMBL" id="JI171992">
    <property type="protein sequence ID" value="ADY45509.1"/>
    <property type="molecule type" value="mRNA"/>
</dbReference>
<organism evidence="4">
    <name type="scientific">Ascaris suum</name>
    <name type="common">Pig roundworm</name>
    <name type="synonym">Ascaris lumbricoides</name>
    <dbReference type="NCBI Taxonomy" id="6253"/>
    <lineage>
        <taxon>Eukaryota</taxon>
        <taxon>Metazoa</taxon>
        <taxon>Ecdysozoa</taxon>
        <taxon>Nematoda</taxon>
        <taxon>Chromadorea</taxon>
        <taxon>Rhabditida</taxon>
        <taxon>Spirurina</taxon>
        <taxon>Ascaridomorpha</taxon>
        <taxon>Ascaridoidea</taxon>
        <taxon>Ascarididae</taxon>
        <taxon>Ascaris</taxon>
    </lineage>
</organism>
<reference evidence="4" key="1">
    <citation type="journal article" date="2011" name="Genome Res.">
        <title>Deep small RNA sequencing from the nematode Ascaris reveals conservation, functional diversification, and novel developmental profiles.</title>
        <authorList>
            <person name="Wang J."/>
            <person name="Czech B."/>
            <person name="Crunk A."/>
            <person name="Wallace A."/>
            <person name="Mitreva M."/>
            <person name="Hannon G.J."/>
            <person name="Davis R.E."/>
        </authorList>
    </citation>
    <scope>NUCLEOTIDE SEQUENCE</scope>
</reference>
<dbReference type="Gene3D" id="3.30.1370.10">
    <property type="entry name" value="K Homology domain, type 1"/>
    <property type="match status" value="1"/>
</dbReference>
<evidence type="ECO:0000259" key="3">
    <source>
        <dbReference type="SMART" id="SM00322"/>
    </source>
</evidence>
<dbReference type="InterPro" id="IPR004087">
    <property type="entry name" value="KH_dom"/>
</dbReference>
<feature type="non-terminal residue" evidence="4">
    <location>
        <position position="508"/>
    </location>
</feature>
<dbReference type="InterPro" id="IPR036612">
    <property type="entry name" value="KH_dom_type_1_sf"/>
</dbReference>
<name>F1L5V5_ASCSU</name>
<dbReference type="PANTHER" id="PTHR13360:SF1">
    <property type="entry name" value="ACTIVATING SIGNAL COINTEGRATOR 1 COMPLEX SUBUNIT 1"/>
    <property type="match status" value="1"/>
</dbReference>
<dbReference type="Pfam" id="PF10469">
    <property type="entry name" value="AKAP7_NLS"/>
    <property type="match status" value="1"/>
</dbReference>
<dbReference type="InterPro" id="IPR019510">
    <property type="entry name" value="AKAP7-like_phosphoesterase"/>
</dbReference>
<dbReference type="InterPro" id="IPR004088">
    <property type="entry name" value="KH_dom_type_1"/>
</dbReference>